<gene>
    <name evidence="2" type="ordered locus">Sput200_3883</name>
</gene>
<dbReference type="Pfam" id="PF00717">
    <property type="entry name" value="Peptidase_S24"/>
    <property type="match status" value="1"/>
</dbReference>
<evidence type="ECO:0000259" key="1">
    <source>
        <dbReference type="Pfam" id="PF00717"/>
    </source>
</evidence>
<dbReference type="PANTHER" id="PTHR33516:SF2">
    <property type="entry name" value="LEXA REPRESSOR-RELATED"/>
    <property type="match status" value="1"/>
</dbReference>
<accession>E6XGX6</accession>
<dbReference type="SUPFAM" id="SSF51306">
    <property type="entry name" value="LexA/Signal peptidase"/>
    <property type="match status" value="1"/>
</dbReference>
<evidence type="ECO:0000313" key="2">
    <source>
        <dbReference type="EMBL" id="ADV56249.1"/>
    </source>
</evidence>
<name>E6XGX6_SHEP2</name>
<dbReference type="MEROPS" id="S24.003"/>
<evidence type="ECO:0000313" key="3">
    <source>
        <dbReference type="Proteomes" id="UP000008209"/>
    </source>
</evidence>
<dbReference type="HOGENOM" id="CLU_066192_0_4_6"/>
<dbReference type="Proteomes" id="UP000008209">
    <property type="component" value="Chromosome"/>
</dbReference>
<feature type="domain" description="Peptidase S24/S26A/S26B/S26C" evidence="1">
    <location>
        <begin position="17"/>
        <end position="123"/>
    </location>
</feature>
<protein>
    <submittedName>
        <fullName evidence="2">DNA polymerase V subunit, UmuD</fullName>
    </submittedName>
</protein>
<dbReference type="InterPro" id="IPR036286">
    <property type="entry name" value="LexA/Signal_pep-like_sf"/>
</dbReference>
<dbReference type="OrthoDB" id="9787787at2"/>
<dbReference type="PANTHER" id="PTHR33516">
    <property type="entry name" value="LEXA REPRESSOR"/>
    <property type="match status" value="1"/>
</dbReference>
<dbReference type="AlphaFoldDB" id="E6XGX6"/>
<dbReference type="InterPro" id="IPR039418">
    <property type="entry name" value="LexA-like"/>
</dbReference>
<reference evidence="2 3" key="1">
    <citation type="submission" date="2011-01" db="EMBL/GenBank/DDBJ databases">
        <title>Complete sequence of Shewanella putrefaciens 200.</title>
        <authorList>
            <consortium name="US DOE Joint Genome Institute"/>
            <person name="Lucas S."/>
            <person name="Copeland A."/>
            <person name="Lapidus A."/>
            <person name="Cheng J.-F."/>
            <person name="Bruce D."/>
            <person name="Goodwin L."/>
            <person name="Pitluck S."/>
            <person name="Munk A.C."/>
            <person name="Detter J.C."/>
            <person name="Han C."/>
            <person name="Tapia R."/>
            <person name="Land M."/>
            <person name="Hauser L."/>
            <person name="Chang Y.-J."/>
            <person name="Jeffries C."/>
            <person name="Kyrpides N."/>
            <person name="Ivanova N."/>
            <person name="Mikhailova N."/>
            <person name="Kolker E."/>
            <person name="Lawrence C."/>
            <person name="McCue L.A."/>
            <person name="DiChristina T."/>
            <person name="Nealson K."/>
            <person name="Fredrickson J.K."/>
            <person name="Woyke T."/>
        </authorList>
    </citation>
    <scope>NUCLEOTIDE SEQUENCE [LARGE SCALE GENOMIC DNA]</scope>
    <source>
        <strain evidence="2 3">200</strain>
    </source>
</reference>
<sequence>MSIYPLIPFPAHAGITGFESPAAQYAKAGLSLDELLILHPSTTWIGVAKGDSMIGEGIFDGDLLIVDRDIIAENNSVIVARLNGEFVCKILDKNRRMLLSSNEKYQAVPIHEYDEFSVEGVVIRSIRMLHKTVAVGHWQCTP</sequence>
<dbReference type="InterPro" id="IPR050077">
    <property type="entry name" value="LexA_repressor"/>
</dbReference>
<organism evidence="2 3">
    <name type="scientific">Shewanella putrefaciens (strain 200)</name>
    <dbReference type="NCBI Taxonomy" id="399804"/>
    <lineage>
        <taxon>Bacteria</taxon>
        <taxon>Pseudomonadati</taxon>
        <taxon>Pseudomonadota</taxon>
        <taxon>Gammaproteobacteria</taxon>
        <taxon>Alteromonadales</taxon>
        <taxon>Shewanellaceae</taxon>
        <taxon>Shewanella</taxon>
    </lineage>
</organism>
<dbReference type="KEGG" id="shp:Sput200_3883"/>
<dbReference type="InterPro" id="IPR015927">
    <property type="entry name" value="Peptidase_S24_S26A/B/C"/>
</dbReference>
<dbReference type="EMBL" id="CP002457">
    <property type="protein sequence ID" value="ADV56249.1"/>
    <property type="molecule type" value="Genomic_DNA"/>
</dbReference>
<dbReference type="Gene3D" id="2.10.109.10">
    <property type="entry name" value="Umud Fragment, subunit A"/>
    <property type="match status" value="1"/>
</dbReference>
<dbReference type="PATRIC" id="fig|399804.5.peg.3990"/>
<dbReference type="CDD" id="cd06529">
    <property type="entry name" value="S24_LexA-like"/>
    <property type="match status" value="1"/>
</dbReference>
<proteinExistence type="predicted"/>